<proteinExistence type="predicted"/>
<dbReference type="EMBL" id="HBGU01056861">
    <property type="protein sequence ID" value="CAD9507827.1"/>
    <property type="molecule type" value="Transcribed_RNA"/>
</dbReference>
<protein>
    <submittedName>
        <fullName evidence="1">Uncharacterized protein</fullName>
    </submittedName>
</protein>
<dbReference type="AlphaFoldDB" id="A0A7S2I420"/>
<name>A0A7S2I420_9EUKA</name>
<evidence type="ECO:0000313" key="1">
    <source>
        <dbReference type="EMBL" id="CAD9507827.1"/>
    </source>
</evidence>
<reference evidence="1" key="1">
    <citation type="submission" date="2021-01" db="EMBL/GenBank/DDBJ databases">
        <authorList>
            <person name="Corre E."/>
            <person name="Pelletier E."/>
            <person name="Niang G."/>
            <person name="Scheremetjew M."/>
            <person name="Finn R."/>
            <person name="Kale V."/>
            <person name="Holt S."/>
            <person name="Cochrane G."/>
            <person name="Meng A."/>
            <person name="Brown T."/>
            <person name="Cohen L."/>
        </authorList>
    </citation>
    <scope>NUCLEOTIDE SEQUENCE</scope>
    <source>
        <strain evidence="1">UTEX LB 985</strain>
    </source>
</reference>
<gene>
    <name evidence="1" type="ORF">CBRE1094_LOCUS30959</name>
</gene>
<accession>A0A7S2I420</accession>
<organism evidence="1">
    <name type="scientific">Haptolina brevifila</name>
    <dbReference type="NCBI Taxonomy" id="156173"/>
    <lineage>
        <taxon>Eukaryota</taxon>
        <taxon>Haptista</taxon>
        <taxon>Haptophyta</taxon>
        <taxon>Prymnesiophyceae</taxon>
        <taxon>Prymnesiales</taxon>
        <taxon>Prymnesiaceae</taxon>
        <taxon>Haptolina</taxon>
    </lineage>
</organism>
<sequence>MHVHVACKCMLTTPLDCACAGSGEYEPSMTLTLPPTVAVILHYESCSYRRWREKFTQYARRRRDEGRDAIMQAATFSVFYHRSIDCCARLLDNHVGPQSAIAEAEAAARALWSEFKLEPPAVSASRPILHARTLGRLTLIPPPAAAVVVDGSVEKLERALHTAFDS</sequence>